<keyword evidence="3" id="KW-1185">Reference proteome</keyword>
<evidence type="ECO:0000259" key="1">
    <source>
        <dbReference type="Pfam" id="PF20253"/>
    </source>
</evidence>
<dbReference type="VEuPathDB" id="FungiDB:SDRG_13416"/>
<dbReference type="InParanoid" id="T0Q2Y6"/>
<proteinExistence type="predicted"/>
<sequence length="652" mass="71443">MSSRWHQYKAATDAVVSWLQRATATKATKATATATSGATTTKSIWAAAVAVAEMGLPVPAHIWTELATCIRLRWMATRSLPPDAGHMYFLFLLRAVRSKLAPLRPTATRRKPATSSGLSNAFAALAVDDDNDDDGDMPPFDASAYTPPPHEDPRMAQLQADQFRTMCFVLDMDELMGEVRAVWAAFKQGETTLVAAAAVTNHSVRVVESLASELSLELPYLQTLGEIDILLGQSMLFHRLVRCTDLSLGDAVERCFKMRWAPADDTLDALVVDTIRLFKLSPKVGTIPALRRLATPRFDWTSTTKHLGGGSNLDQLYILMATVATMLRNRQQMEADVVFQWDEATAPAPCISALHGTLINDILVPLLSVLTQRPSKNDDSFRTSDDFRFTKGITATLQPYMTLVNGLAKNTVATTELVFATQCLLVSILAVQGPSSNAITCASVAASTIRALKAAYRHVLAAMQRPDIAPNNVDWLQTQAGALRFSLWAATSNADATPEVRLRTWLNPWMAGQRLLESALSVHFVLGIQIMDDMKPSVILLHTYNALRITGDVAPIALLDDISDLYARGSQIWVGSRPSKRGGLVKALGLSIGSTSIHAFTASELVTPDEKVAKRQYHDRKDRRSKLQKVHGVTTARAVQRTTCYMALSRSW</sequence>
<dbReference type="PANTHER" id="PTHR38795">
    <property type="entry name" value="DUF6604 DOMAIN-CONTAINING PROTEIN"/>
    <property type="match status" value="1"/>
</dbReference>
<accession>T0Q2Y6</accession>
<dbReference type="Pfam" id="PF20253">
    <property type="entry name" value="DUF6604"/>
    <property type="match status" value="1"/>
</dbReference>
<dbReference type="RefSeq" id="XP_008617723.1">
    <property type="nucleotide sequence ID" value="XM_008619501.1"/>
</dbReference>
<protein>
    <recommendedName>
        <fullName evidence="1">DUF6604 domain-containing protein</fullName>
    </recommendedName>
</protein>
<organism evidence="2 3">
    <name type="scientific">Saprolegnia diclina (strain VS20)</name>
    <dbReference type="NCBI Taxonomy" id="1156394"/>
    <lineage>
        <taxon>Eukaryota</taxon>
        <taxon>Sar</taxon>
        <taxon>Stramenopiles</taxon>
        <taxon>Oomycota</taxon>
        <taxon>Saprolegniomycetes</taxon>
        <taxon>Saprolegniales</taxon>
        <taxon>Saprolegniaceae</taxon>
        <taxon>Saprolegnia</taxon>
    </lineage>
</organism>
<dbReference type="AlphaFoldDB" id="T0Q2Y6"/>
<dbReference type="InterPro" id="IPR046539">
    <property type="entry name" value="DUF6604"/>
</dbReference>
<reference evidence="2 3" key="1">
    <citation type="submission" date="2012-04" db="EMBL/GenBank/DDBJ databases">
        <title>The Genome Sequence of Saprolegnia declina VS20.</title>
        <authorList>
            <consortium name="The Broad Institute Genome Sequencing Platform"/>
            <person name="Russ C."/>
            <person name="Nusbaum C."/>
            <person name="Tyler B."/>
            <person name="van West P."/>
            <person name="Dieguez-Uribeondo J."/>
            <person name="de Bruijn I."/>
            <person name="Tripathy S."/>
            <person name="Jiang R."/>
            <person name="Young S.K."/>
            <person name="Zeng Q."/>
            <person name="Gargeya S."/>
            <person name="Fitzgerald M."/>
            <person name="Haas B."/>
            <person name="Abouelleil A."/>
            <person name="Alvarado L."/>
            <person name="Arachchi H.M."/>
            <person name="Berlin A."/>
            <person name="Chapman S.B."/>
            <person name="Goldberg J."/>
            <person name="Griggs A."/>
            <person name="Gujja S."/>
            <person name="Hansen M."/>
            <person name="Howarth C."/>
            <person name="Imamovic A."/>
            <person name="Larimer J."/>
            <person name="McCowen C."/>
            <person name="Montmayeur A."/>
            <person name="Murphy C."/>
            <person name="Neiman D."/>
            <person name="Pearson M."/>
            <person name="Priest M."/>
            <person name="Roberts A."/>
            <person name="Saif S."/>
            <person name="Shea T."/>
            <person name="Sisk P."/>
            <person name="Sykes S."/>
            <person name="Wortman J."/>
            <person name="Nusbaum C."/>
            <person name="Birren B."/>
        </authorList>
    </citation>
    <scope>NUCLEOTIDE SEQUENCE [LARGE SCALE GENOMIC DNA]</scope>
    <source>
        <strain evidence="2 3">VS20</strain>
    </source>
</reference>
<dbReference type="Proteomes" id="UP000030762">
    <property type="component" value="Unassembled WGS sequence"/>
</dbReference>
<name>T0Q2Y6_SAPDV</name>
<dbReference type="eggNOG" id="ENOG502SDER">
    <property type="taxonomic scope" value="Eukaryota"/>
</dbReference>
<dbReference type="OrthoDB" id="4159683at2759"/>
<feature type="domain" description="DUF6604" evidence="1">
    <location>
        <begin position="6"/>
        <end position="214"/>
    </location>
</feature>
<dbReference type="PANTHER" id="PTHR38795:SF1">
    <property type="entry name" value="DUF6604 DOMAIN-CONTAINING PROTEIN"/>
    <property type="match status" value="1"/>
</dbReference>
<evidence type="ECO:0000313" key="2">
    <source>
        <dbReference type="EMBL" id="EQC28906.1"/>
    </source>
</evidence>
<dbReference type="EMBL" id="JH767190">
    <property type="protein sequence ID" value="EQC28906.1"/>
    <property type="molecule type" value="Genomic_DNA"/>
</dbReference>
<evidence type="ECO:0000313" key="3">
    <source>
        <dbReference type="Proteomes" id="UP000030762"/>
    </source>
</evidence>
<dbReference type="GeneID" id="19954143"/>
<gene>
    <name evidence="2" type="ORF">SDRG_13416</name>
</gene>